<dbReference type="PROSITE" id="PS51257">
    <property type="entry name" value="PROKAR_LIPOPROTEIN"/>
    <property type="match status" value="1"/>
</dbReference>
<feature type="signal peptide" evidence="1">
    <location>
        <begin position="1"/>
        <end position="24"/>
    </location>
</feature>
<dbReference type="AlphaFoldDB" id="A0A2N3QNG6"/>
<dbReference type="Proteomes" id="UP000233722">
    <property type="component" value="Unassembled WGS sequence"/>
</dbReference>
<evidence type="ECO:0000313" key="3">
    <source>
        <dbReference type="Proteomes" id="UP000233722"/>
    </source>
</evidence>
<evidence type="ECO:0008006" key="4">
    <source>
        <dbReference type="Google" id="ProtNLM"/>
    </source>
</evidence>
<reference evidence="2 3" key="1">
    <citation type="submission" date="2017-10" db="EMBL/GenBank/DDBJ databases">
        <title>Bifidobacterium genomics.</title>
        <authorList>
            <person name="Lugli G.A."/>
            <person name="Milani C."/>
            <person name="Mancabelli L."/>
        </authorList>
    </citation>
    <scope>NUCLEOTIDE SEQUENCE [LARGE SCALE GENOMIC DNA]</scope>
    <source>
        <strain evidence="2 3">1747B</strain>
    </source>
</reference>
<dbReference type="EMBL" id="PCHA01000037">
    <property type="protein sequence ID" value="PKU93235.1"/>
    <property type="molecule type" value="Genomic_DNA"/>
</dbReference>
<name>A0A2N3QNG6_9BIFI</name>
<keyword evidence="1" id="KW-0732">Signal</keyword>
<accession>A0A2N3QNG6</accession>
<sequence length="87" mass="9615">MNRAQRLTAILLAAACLAGLTGCALEPDSNTTSQPIKEAPSYRNHDLEYKTVELPDGRHIECIIFSYPKQGGLSCNWQHPTNSKETK</sequence>
<gene>
    <name evidence="2" type="ORF">CQR45_1765</name>
</gene>
<dbReference type="RefSeq" id="WP_101431147.1">
    <property type="nucleotide sequence ID" value="NZ_PCHA01000037.1"/>
</dbReference>
<feature type="chain" id="PRO_5014846353" description="Lipoprotein" evidence="1">
    <location>
        <begin position="25"/>
        <end position="87"/>
    </location>
</feature>
<proteinExistence type="predicted"/>
<organism evidence="2 3">
    <name type="scientific">Bifidobacterium pseudolongum subsp. globosum</name>
    <dbReference type="NCBI Taxonomy" id="1690"/>
    <lineage>
        <taxon>Bacteria</taxon>
        <taxon>Bacillati</taxon>
        <taxon>Actinomycetota</taxon>
        <taxon>Actinomycetes</taxon>
        <taxon>Bifidobacteriales</taxon>
        <taxon>Bifidobacteriaceae</taxon>
        <taxon>Bifidobacterium</taxon>
    </lineage>
</organism>
<protein>
    <recommendedName>
        <fullName evidence="4">Lipoprotein</fullName>
    </recommendedName>
</protein>
<comment type="caution">
    <text evidence="2">The sequence shown here is derived from an EMBL/GenBank/DDBJ whole genome shotgun (WGS) entry which is preliminary data.</text>
</comment>
<evidence type="ECO:0000313" key="2">
    <source>
        <dbReference type="EMBL" id="PKU93235.1"/>
    </source>
</evidence>
<evidence type="ECO:0000256" key="1">
    <source>
        <dbReference type="SAM" id="SignalP"/>
    </source>
</evidence>